<dbReference type="Pfam" id="PF01408">
    <property type="entry name" value="GFO_IDH_MocA"/>
    <property type="match status" value="1"/>
</dbReference>
<dbReference type="InterPro" id="IPR000683">
    <property type="entry name" value="Gfo/Idh/MocA-like_OxRdtase_N"/>
</dbReference>
<dbReference type="EMBL" id="CP035733">
    <property type="protein sequence ID" value="QGY81306.1"/>
    <property type="molecule type" value="Genomic_DNA"/>
</dbReference>
<protein>
    <recommendedName>
        <fullName evidence="1">Gfo/Idh/MocA-like oxidoreductase N-terminal domain-containing protein</fullName>
    </recommendedName>
</protein>
<dbReference type="InterPro" id="IPR036291">
    <property type="entry name" value="NAD(P)-bd_dom_sf"/>
</dbReference>
<dbReference type="KEGG" id="slaa:EUU25_12170"/>
<accession>A0A6I6LB28</accession>
<keyword evidence="3" id="KW-1185">Reference proteome</keyword>
<dbReference type="AlphaFoldDB" id="A0A6I6LB28"/>
<dbReference type="Gene3D" id="3.40.50.720">
    <property type="entry name" value="NAD(P)-binding Rossmann-like Domain"/>
    <property type="match status" value="1"/>
</dbReference>
<dbReference type="SUPFAM" id="SSF51735">
    <property type="entry name" value="NAD(P)-binding Rossmann-fold domains"/>
    <property type="match status" value="1"/>
</dbReference>
<dbReference type="Proteomes" id="UP000428803">
    <property type="component" value="Chromosome"/>
</dbReference>
<dbReference type="PANTHER" id="PTHR43708">
    <property type="entry name" value="CONSERVED EXPRESSED OXIDOREDUCTASE (EUROFUNG)"/>
    <property type="match status" value="1"/>
</dbReference>
<dbReference type="OrthoDB" id="9781031at2"/>
<organism evidence="2 3">
    <name type="scientific">Sphingorhabdus lacus</name>
    <dbReference type="NCBI Taxonomy" id="392610"/>
    <lineage>
        <taxon>Bacteria</taxon>
        <taxon>Pseudomonadati</taxon>
        <taxon>Pseudomonadota</taxon>
        <taxon>Alphaproteobacteria</taxon>
        <taxon>Sphingomonadales</taxon>
        <taxon>Sphingomonadaceae</taxon>
        <taxon>Sphingorhabdus</taxon>
    </lineage>
</organism>
<dbReference type="PANTHER" id="PTHR43708:SF4">
    <property type="entry name" value="OXIDOREDUCTASE YCEM-RELATED"/>
    <property type="match status" value="1"/>
</dbReference>
<sequence length="311" mass="34647">MVTSARTTWKTLRLGILGASEGNGHPYSWSAIINGYDADIMEDCPFPSIPDYLGKQKYPDDFLQGARVTHIWCENRAEAEHISAASRIGHVVDNAEDLIGEVDAILLARDDAENHFRFAAPFLRAGLPIYIDKPLAVTIEDAERLFALDPTGGRIFSCSALRYADELRVRSEELARIGNILMIDAWAPKYWETYAVHVIEPLIAQFPTLDGIAAHEVHKEDGRTQLTVTWRSGVVTRFTTHGARPSPIGFKLKGGLAECEKTFSDSFGAFKKALEHFIGVARDTEANIPRQQTRKIVELIAMAGLHKEFKK</sequence>
<reference evidence="3" key="1">
    <citation type="submission" date="2019-01" db="EMBL/GenBank/DDBJ databases">
        <title>Sphingorhabdus lacus sp.nov., isolated from an oligotrophic freshwater lake.</title>
        <authorList>
            <person name="Park M."/>
        </authorList>
    </citation>
    <scope>NUCLEOTIDE SEQUENCE [LARGE SCALE GENOMIC DNA]</scope>
    <source>
        <strain evidence="3">IMCC1753</strain>
    </source>
</reference>
<evidence type="ECO:0000313" key="3">
    <source>
        <dbReference type="Proteomes" id="UP000428803"/>
    </source>
</evidence>
<dbReference type="RefSeq" id="WP_158901352.1">
    <property type="nucleotide sequence ID" value="NZ_CP035733.1"/>
</dbReference>
<dbReference type="GO" id="GO:0000166">
    <property type="term" value="F:nucleotide binding"/>
    <property type="evidence" value="ECO:0007669"/>
    <property type="project" value="InterPro"/>
</dbReference>
<proteinExistence type="predicted"/>
<evidence type="ECO:0000259" key="1">
    <source>
        <dbReference type="Pfam" id="PF01408"/>
    </source>
</evidence>
<gene>
    <name evidence="2" type="ORF">EUU25_12170</name>
</gene>
<evidence type="ECO:0000313" key="2">
    <source>
        <dbReference type="EMBL" id="QGY81306.1"/>
    </source>
</evidence>
<name>A0A6I6LB28_9SPHN</name>
<feature type="domain" description="Gfo/Idh/MocA-like oxidoreductase N-terminal" evidence="1">
    <location>
        <begin position="64"/>
        <end position="154"/>
    </location>
</feature>
<dbReference type="InterPro" id="IPR051317">
    <property type="entry name" value="Gfo/Idh/MocA_oxidoreduct"/>
</dbReference>